<dbReference type="GO" id="GO:0016787">
    <property type="term" value="F:hydrolase activity"/>
    <property type="evidence" value="ECO:0007669"/>
    <property type="project" value="UniProtKB-KW"/>
</dbReference>
<sequence>MANIKGTVRPGFEQVRDEFAAVADGSAQLAAYHRGEQVVDLWTGEDIDGDSLIGAYSASKGAAHLTVALLVQDGVLDLDQRVSHYWPEFAVEGKQDVTLRDLLAHRAGLVGSDEGFSRAELADDRIVAERLARQRPFWRPGTAFGYHALVIGALSGEVVLRATGRTLQENFADRISKPYTVDFHLGLPAELEPRFVATQPMVLTPERQLPLPAANSLQGIAFNRQHPAGPEVWELPNLPEVRRLGSASFGGVASARGLARMYAAAISPLDGESPMLKPEIAAEFAQIHSIGRDVVLGEQKAFGIGFHATGERYPELGQGSFGHSGAGGQQAFADPRNGIAYGYTRRRIPFPAAAAPENESLIRALYSALRAVESRP</sequence>
<keyword evidence="2" id="KW-0378">Hydrolase</keyword>
<dbReference type="InterPro" id="IPR052907">
    <property type="entry name" value="Beta-lactamase/esterase"/>
</dbReference>
<dbReference type="PANTHER" id="PTHR43319">
    <property type="entry name" value="BETA-LACTAMASE-RELATED"/>
    <property type="match status" value="1"/>
</dbReference>
<proteinExistence type="predicted"/>
<dbReference type="RefSeq" id="WP_377867931.1">
    <property type="nucleotide sequence ID" value="NZ_JBHMAY010000003.1"/>
</dbReference>
<evidence type="ECO:0000259" key="1">
    <source>
        <dbReference type="Pfam" id="PF00144"/>
    </source>
</evidence>
<dbReference type="EMBL" id="JBHRWI010000020">
    <property type="protein sequence ID" value="MFC3511709.1"/>
    <property type="molecule type" value="Genomic_DNA"/>
</dbReference>
<dbReference type="PANTHER" id="PTHR43319:SF3">
    <property type="entry name" value="BETA-LACTAMASE-RELATED DOMAIN-CONTAINING PROTEIN"/>
    <property type="match status" value="1"/>
</dbReference>
<protein>
    <submittedName>
        <fullName evidence="2">Serine hydrolase domain-containing protein</fullName>
    </submittedName>
</protein>
<dbReference type="InterPro" id="IPR012338">
    <property type="entry name" value="Beta-lactam/transpept-like"/>
</dbReference>
<evidence type="ECO:0000313" key="3">
    <source>
        <dbReference type="Proteomes" id="UP001595764"/>
    </source>
</evidence>
<dbReference type="Proteomes" id="UP001595764">
    <property type="component" value="Unassembled WGS sequence"/>
</dbReference>
<gene>
    <name evidence="2" type="ORF">ACFORO_16160</name>
</gene>
<dbReference type="Gene3D" id="3.40.710.10">
    <property type="entry name" value="DD-peptidase/beta-lactamase superfamily"/>
    <property type="match status" value="1"/>
</dbReference>
<reference evidence="3" key="1">
    <citation type="journal article" date="2019" name="Int. J. Syst. Evol. Microbiol.">
        <title>The Global Catalogue of Microorganisms (GCM) 10K type strain sequencing project: providing services to taxonomists for standard genome sequencing and annotation.</title>
        <authorList>
            <consortium name="The Broad Institute Genomics Platform"/>
            <consortium name="The Broad Institute Genome Sequencing Center for Infectious Disease"/>
            <person name="Wu L."/>
            <person name="Ma J."/>
        </authorList>
    </citation>
    <scope>NUCLEOTIDE SEQUENCE [LARGE SCALE GENOMIC DNA]</scope>
    <source>
        <strain evidence="3">CGMCC 4.7682</strain>
    </source>
</reference>
<comment type="caution">
    <text evidence="2">The sequence shown here is derived from an EMBL/GenBank/DDBJ whole genome shotgun (WGS) entry which is preliminary data.</text>
</comment>
<name>A0ABV7QHR6_9PSEU</name>
<evidence type="ECO:0000313" key="2">
    <source>
        <dbReference type="EMBL" id="MFC3511709.1"/>
    </source>
</evidence>
<dbReference type="SUPFAM" id="SSF56601">
    <property type="entry name" value="beta-lactamase/transpeptidase-like"/>
    <property type="match status" value="1"/>
</dbReference>
<dbReference type="Pfam" id="PF00144">
    <property type="entry name" value="Beta-lactamase"/>
    <property type="match status" value="1"/>
</dbReference>
<keyword evidence="3" id="KW-1185">Reference proteome</keyword>
<dbReference type="InterPro" id="IPR001466">
    <property type="entry name" value="Beta-lactam-related"/>
</dbReference>
<feature type="domain" description="Beta-lactamase-related" evidence="1">
    <location>
        <begin position="26"/>
        <end position="343"/>
    </location>
</feature>
<accession>A0ABV7QHR6</accession>
<organism evidence="2 3">
    <name type="scientific">Amycolatopsis halotolerans</name>
    <dbReference type="NCBI Taxonomy" id="330083"/>
    <lineage>
        <taxon>Bacteria</taxon>
        <taxon>Bacillati</taxon>
        <taxon>Actinomycetota</taxon>
        <taxon>Actinomycetes</taxon>
        <taxon>Pseudonocardiales</taxon>
        <taxon>Pseudonocardiaceae</taxon>
        <taxon>Amycolatopsis</taxon>
    </lineage>
</organism>